<dbReference type="EMBL" id="BMZH01000003">
    <property type="protein sequence ID" value="GHA88633.1"/>
    <property type="molecule type" value="Genomic_DNA"/>
</dbReference>
<sequence length="84" mass="9001">MSKELTFYEAVADFSSFQAMTSAIGALETLGIAPFDITPSSGAPLPSTSVYYLSACFTDVTLFESIRVALLDHGARDIDIQDMA</sequence>
<reference evidence="1" key="2">
    <citation type="submission" date="2020-09" db="EMBL/GenBank/DDBJ databases">
        <authorList>
            <person name="Sun Q."/>
            <person name="Kim S."/>
        </authorList>
    </citation>
    <scope>NUCLEOTIDE SEQUENCE</scope>
    <source>
        <strain evidence="1">KCTC 32513</strain>
    </source>
</reference>
<proteinExistence type="predicted"/>
<evidence type="ECO:0000313" key="1">
    <source>
        <dbReference type="EMBL" id="GHA88633.1"/>
    </source>
</evidence>
<dbReference type="Proteomes" id="UP000634004">
    <property type="component" value="Unassembled WGS sequence"/>
</dbReference>
<comment type="caution">
    <text evidence="1">The sequence shown here is derived from an EMBL/GenBank/DDBJ whole genome shotgun (WGS) entry which is preliminary data.</text>
</comment>
<evidence type="ECO:0000313" key="2">
    <source>
        <dbReference type="Proteomes" id="UP000634004"/>
    </source>
</evidence>
<organism evidence="1 2">
    <name type="scientific">Algimonas arctica</name>
    <dbReference type="NCBI Taxonomy" id="1479486"/>
    <lineage>
        <taxon>Bacteria</taxon>
        <taxon>Pseudomonadati</taxon>
        <taxon>Pseudomonadota</taxon>
        <taxon>Alphaproteobacteria</taxon>
        <taxon>Maricaulales</taxon>
        <taxon>Robiginitomaculaceae</taxon>
        <taxon>Algimonas</taxon>
    </lineage>
</organism>
<name>A0A8J3CQV6_9PROT</name>
<dbReference type="RefSeq" id="WP_189495973.1">
    <property type="nucleotide sequence ID" value="NZ_BMZH01000003.1"/>
</dbReference>
<keyword evidence="2" id="KW-1185">Reference proteome</keyword>
<gene>
    <name evidence="1" type="ORF">GCM10009069_09520</name>
</gene>
<accession>A0A8J3CQV6</accession>
<protein>
    <submittedName>
        <fullName evidence="1">Uncharacterized protein</fullName>
    </submittedName>
</protein>
<dbReference type="AlphaFoldDB" id="A0A8J3CQV6"/>
<reference evidence="1" key="1">
    <citation type="journal article" date="2014" name="Int. J. Syst. Evol. Microbiol.">
        <title>Complete genome sequence of Corynebacterium casei LMG S-19264T (=DSM 44701T), isolated from a smear-ripened cheese.</title>
        <authorList>
            <consortium name="US DOE Joint Genome Institute (JGI-PGF)"/>
            <person name="Walter F."/>
            <person name="Albersmeier A."/>
            <person name="Kalinowski J."/>
            <person name="Ruckert C."/>
        </authorList>
    </citation>
    <scope>NUCLEOTIDE SEQUENCE</scope>
    <source>
        <strain evidence="1">KCTC 32513</strain>
    </source>
</reference>